<reference evidence="2 3" key="1">
    <citation type="submission" date="2018-06" db="EMBL/GenBank/DDBJ databases">
        <title>Genome sequencing of Oceanotoga sp. sy52.</title>
        <authorList>
            <person name="Mori K."/>
        </authorList>
    </citation>
    <scope>NUCLEOTIDE SEQUENCE [LARGE SCALE GENOMIC DNA]</scope>
    <source>
        <strain evidence="3">sy52</strain>
    </source>
</reference>
<evidence type="ECO:0000313" key="2">
    <source>
        <dbReference type="EMBL" id="BBE30383.1"/>
    </source>
</evidence>
<sequence>MKIKLLIIVFLFFIYIFLNTFNFKPKEKEYTIKDFDLKNGVLNYQETKLLLSNILNTNVLIKNIDIKRENFSLLNIEKEYNIKIQKFYPGFNYTKIKNENYTKLNTKLNTKFLNVIKINFNTIWKLKDTFKRFDASFSGYIKTQNKKEAYIYFNKEIIKVYKGDKLGNRKIIEIFEDGILLLTIDNSFEVIL</sequence>
<gene>
    <name evidence="2" type="ORF">OSSY52_05240</name>
</gene>
<dbReference type="EMBL" id="AP018712">
    <property type="protein sequence ID" value="BBE30383.1"/>
    <property type="molecule type" value="Genomic_DNA"/>
</dbReference>
<dbReference type="InParanoid" id="A0A7G1G6E1"/>
<name>A0A7G1G6E1_9BACT</name>
<dbReference type="Proteomes" id="UP000516361">
    <property type="component" value="Chromosome"/>
</dbReference>
<keyword evidence="1" id="KW-1133">Transmembrane helix</keyword>
<keyword evidence="1" id="KW-0812">Transmembrane</keyword>
<organism evidence="2 3">
    <name type="scientific">Tepiditoga spiralis</name>
    <dbReference type="NCBI Taxonomy" id="2108365"/>
    <lineage>
        <taxon>Bacteria</taxon>
        <taxon>Thermotogati</taxon>
        <taxon>Thermotogota</taxon>
        <taxon>Thermotogae</taxon>
        <taxon>Petrotogales</taxon>
        <taxon>Petrotogaceae</taxon>
        <taxon>Tepiditoga</taxon>
    </lineage>
</organism>
<proteinExistence type="predicted"/>
<accession>A0A7G1G6E1</accession>
<dbReference type="AlphaFoldDB" id="A0A7G1G6E1"/>
<protein>
    <submittedName>
        <fullName evidence="2">Uncharacterized protein</fullName>
    </submittedName>
</protein>
<feature type="transmembrane region" description="Helical" evidence="1">
    <location>
        <begin position="6"/>
        <end position="23"/>
    </location>
</feature>
<evidence type="ECO:0000256" key="1">
    <source>
        <dbReference type="SAM" id="Phobius"/>
    </source>
</evidence>
<dbReference type="RefSeq" id="WP_190615490.1">
    <property type="nucleotide sequence ID" value="NZ_AP018712.1"/>
</dbReference>
<dbReference type="KEGG" id="ocy:OSSY52_05240"/>
<keyword evidence="1" id="KW-0472">Membrane</keyword>
<evidence type="ECO:0000313" key="3">
    <source>
        <dbReference type="Proteomes" id="UP000516361"/>
    </source>
</evidence>
<keyword evidence="3" id="KW-1185">Reference proteome</keyword>